<proteinExistence type="predicted"/>
<keyword evidence="3" id="KW-1185">Reference proteome</keyword>
<dbReference type="AlphaFoldDB" id="G7QB71"/>
<feature type="compositionally biased region" description="Pro residues" evidence="1">
    <location>
        <begin position="145"/>
        <end position="154"/>
    </location>
</feature>
<evidence type="ECO:0000313" key="2">
    <source>
        <dbReference type="EMBL" id="EHJ48813.1"/>
    </source>
</evidence>
<dbReference type="HOGENOM" id="CLU_1248990_0_0_7"/>
<dbReference type="eggNOG" id="ENOG5031HCA">
    <property type="taxonomic scope" value="Bacteria"/>
</dbReference>
<feature type="region of interest" description="Disordered" evidence="1">
    <location>
        <begin position="134"/>
        <end position="159"/>
    </location>
</feature>
<evidence type="ECO:0000256" key="1">
    <source>
        <dbReference type="SAM" id="MobiDB-lite"/>
    </source>
</evidence>
<name>G7QB71_9BACT</name>
<feature type="compositionally biased region" description="Polar residues" evidence="1">
    <location>
        <begin position="174"/>
        <end position="185"/>
    </location>
</feature>
<gene>
    <name evidence="2" type="ORF">DFW101_2809</name>
</gene>
<dbReference type="Proteomes" id="UP000004662">
    <property type="component" value="Chromosome"/>
</dbReference>
<feature type="region of interest" description="Disordered" evidence="1">
    <location>
        <begin position="45"/>
        <end position="68"/>
    </location>
</feature>
<evidence type="ECO:0000313" key="3">
    <source>
        <dbReference type="Proteomes" id="UP000004662"/>
    </source>
</evidence>
<accession>G7QB71</accession>
<dbReference type="EMBL" id="CM001368">
    <property type="protein sequence ID" value="EHJ48813.1"/>
    <property type="molecule type" value="Genomic_DNA"/>
</dbReference>
<reference evidence="3" key="1">
    <citation type="journal article" date="2015" name="Genome Announc.">
        <title>High-Quality Draft Genome Sequence of Desulfovibrio carbinoliphilus FW-101-2B, an Organic Acid-Oxidizing Sulfate-Reducing Bacterium Isolated from Uranium(VI)-Contaminated Groundwater.</title>
        <authorList>
            <person name="Ramsay B.D."/>
            <person name="Hwang C."/>
            <person name="Woo H.L."/>
            <person name="Carroll S.L."/>
            <person name="Lucas S."/>
            <person name="Han J."/>
            <person name="Lapidus A.L."/>
            <person name="Cheng J.F."/>
            <person name="Goodwin L.A."/>
            <person name="Pitluck S."/>
            <person name="Peters L."/>
            <person name="Chertkov O."/>
            <person name="Held B."/>
            <person name="Detter J.C."/>
            <person name="Han C.S."/>
            <person name="Tapia R."/>
            <person name="Land M.L."/>
            <person name="Hauser L.J."/>
            <person name="Kyrpides N.C."/>
            <person name="Ivanova N.N."/>
            <person name="Mikhailova N."/>
            <person name="Pagani I."/>
            <person name="Woyke T."/>
            <person name="Arkin A.P."/>
            <person name="Dehal P."/>
            <person name="Chivian D."/>
            <person name="Criddle C.S."/>
            <person name="Wu W."/>
            <person name="Chakraborty R."/>
            <person name="Hazen T.C."/>
            <person name="Fields M.W."/>
        </authorList>
    </citation>
    <scope>NUCLEOTIDE SEQUENCE [LARGE SCALE GENOMIC DNA]</scope>
    <source>
        <strain evidence="3">FW-101-2B</strain>
    </source>
</reference>
<organism evidence="2 3">
    <name type="scientific">Solidesulfovibrio carbinoliphilus subsp. oakridgensis</name>
    <dbReference type="NCBI Taxonomy" id="694327"/>
    <lineage>
        <taxon>Bacteria</taxon>
        <taxon>Pseudomonadati</taxon>
        <taxon>Thermodesulfobacteriota</taxon>
        <taxon>Desulfovibrionia</taxon>
        <taxon>Desulfovibrionales</taxon>
        <taxon>Desulfovibrionaceae</taxon>
        <taxon>Solidesulfovibrio</taxon>
    </lineage>
</organism>
<dbReference type="STRING" id="694327.DFW101_2809"/>
<protein>
    <submittedName>
        <fullName evidence="2">Type IV pilus biogenesis PilP</fullName>
    </submittedName>
</protein>
<feature type="region of interest" description="Disordered" evidence="1">
    <location>
        <begin position="173"/>
        <end position="192"/>
    </location>
</feature>
<sequence length="221" mass="23345">MSQPTSQHSQKKRVLWVLGCAAATLVLVLAGGWAIWGWQDPPKAPASKLPAKAKEVSSLPSQAPGGPAPKVAEMPEIHAATATVPDLTSQVPQVPVAGNLGKMTELRATLDEVKLRVAIEQEREKLAPKLPVAVPQAKTPQTPIMLPPEPPKAPATPKKETPVVVSMQGMDGRTSATIRGSSGRLQTVRPGDPFEGGVVNTITREGVLVRRGNTSTTLTFE</sequence>